<reference evidence="2 3" key="1">
    <citation type="submission" date="2020-01" db="EMBL/GenBank/DDBJ databases">
        <authorList>
            <consortium name="DOE Joint Genome Institute"/>
            <person name="Haridas S."/>
            <person name="Albert R."/>
            <person name="Binder M."/>
            <person name="Bloem J."/>
            <person name="Labutti K."/>
            <person name="Salamov A."/>
            <person name="Andreopoulos B."/>
            <person name="Baker S.E."/>
            <person name="Barry K."/>
            <person name="Bills G."/>
            <person name="Bluhm B.H."/>
            <person name="Cannon C."/>
            <person name="Castanera R."/>
            <person name="Culley D.E."/>
            <person name="Daum C."/>
            <person name="Ezra D."/>
            <person name="Gonzalez J.B."/>
            <person name="Henrissat B."/>
            <person name="Kuo A."/>
            <person name="Liang C."/>
            <person name="Lipzen A."/>
            <person name="Lutzoni F."/>
            <person name="Magnuson J."/>
            <person name="Mondo S."/>
            <person name="Nolan M."/>
            <person name="Ohm R."/>
            <person name="Pangilinan J."/>
            <person name="Park H.-J.H."/>
            <person name="Ramirez L."/>
            <person name="Alfaro M."/>
            <person name="Sun H."/>
            <person name="Tritt A."/>
            <person name="Yoshinaga Y."/>
            <person name="Zwiers L.-H.L."/>
            <person name="Turgeon B.G."/>
            <person name="Goodwin S.B."/>
            <person name="Spatafora J.W."/>
            <person name="Crous P.W."/>
            <person name="Grigoriev I.V."/>
        </authorList>
    </citation>
    <scope>NUCLEOTIDE SEQUENCE [LARGE SCALE GENOMIC DNA]</scope>
    <source>
        <strain evidence="2 3">CBS 611.86</strain>
    </source>
</reference>
<evidence type="ECO:0000313" key="2">
    <source>
        <dbReference type="EMBL" id="KAF2878365.1"/>
    </source>
</evidence>
<accession>A0A7C8MYW4</accession>
<evidence type="ECO:0000313" key="3">
    <source>
        <dbReference type="Proteomes" id="UP000481861"/>
    </source>
</evidence>
<feature type="compositionally biased region" description="Low complexity" evidence="1">
    <location>
        <begin position="102"/>
        <end position="113"/>
    </location>
</feature>
<comment type="caution">
    <text evidence="2">The sequence shown here is derived from an EMBL/GenBank/DDBJ whole genome shotgun (WGS) entry which is preliminary data.</text>
</comment>
<feature type="compositionally biased region" description="Basic residues" evidence="1">
    <location>
        <begin position="1"/>
        <end position="10"/>
    </location>
</feature>
<dbReference type="InterPro" id="IPR052109">
    <property type="entry name" value="SRRM_Domain-Containing"/>
</dbReference>
<gene>
    <name evidence="2" type="ORF">BDV95DRAFT_478540</name>
</gene>
<dbReference type="OrthoDB" id="5395390at2759"/>
<dbReference type="EMBL" id="JAADJZ010000001">
    <property type="protein sequence ID" value="KAF2878365.1"/>
    <property type="molecule type" value="Genomic_DNA"/>
</dbReference>
<dbReference type="InterPro" id="IPR032675">
    <property type="entry name" value="LRR_dom_sf"/>
</dbReference>
<feature type="region of interest" description="Disordered" evidence="1">
    <location>
        <begin position="1"/>
        <end position="146"/>
    </location>
</feature>
<dbReference type="SUPFAM" id="SSF52047">
    <property type="entry name" value="RNI-like"/>
    <property type="match status" value="1"/>
</dbReference>
<feature type="compositionally biased region" description="Acidic residues" evidence="1">
    <location>
        <begin position="92"/>
        <end position="101"/>
    </location>
</feature>
<dbReference type="Proteomes" id="UP000481861">
    <property type="component" value="Unassembled WGS sequence"/>
</dbReference>
<organism evidence="2 3">
    <name type="scientific">Massariosphaeria phaeospora</name>
    <dbReference type="NCBI Taxonomy" id="100035"/>
    <lineage>
        <taxon>Eukaryota</taxon>
        <taxon>Fungi</taxon>
        <taxon>Dikarya</taxon>
        <taxon>Ascomycota</taxon>
        <taxon>Pezizomycotina</taxon>
        <taxon>Dothideomycetes</taxon>
        <taxon>Pleosporomycetidae</taxon>
        <taxon>Pleosporales</taxon>
        <taxon>Pleosporales incertae sedis</taxon>
        <taxon>Massariosphaeria</taxon>
    </lineage>
</organism>
<feature type="compositionally biased region" description="Polar residues" evidence="1">
    <location>
        <begin position="54"/>
        <end position="64"/>
    </location>
</feature>
<feature type="compositionally biased region" description="Basic residues" evidence="1">
    <location>
        <begin position="125"/>
        <end position="138"/>
    </location>
</feature>
<proteinExistence type="predicted"/>
<sequence>MAVTLKRKRGAVSYKEPSSDEDTSLDSDREGDIPTQRESSQRRSRRHQPAKAEPSTNGRRQNATRADESTTNRTQLSRSRRKTRVSYREASSADDSDDDFDQASSAEEATTTRRTLRSKGNTSRRVQKIRTAKSRPKRAFGAALQPQSDLQQALEVPQHIVTDGNIPEWASLPYHILLQIFVYASHPLHNEYMGPTGSIPWLVQMAQLCSAFTKPALTALYRNPPIFALKQTRKDLVRHLISPPSDSHENYSVMVKRLKLDGTHMSSLTDPTHSAADLVALISSLTTLKEIDIFDPMDRPPYRERQKRMRWHYPDEVFNALRQSDLRLRSWHWTSTFCTQGPLWLKDMHTNKFFQSLRELTLTKFCADTSRKAEDMQPTTEELLASALGVLPHLDSLVFETCTVVNEQLMPMLPKNLVSLNITNCIDITSEALRPFLVTHGTRLEELILNHNQCLDLSFLVDLKQSCPRLEVLSMDMTYYSTLSESADNEPLYDHVLEEGDVPTWPCALRVIDLDYLRKWTAASATTFFNSLIDSAEELPWLRELRISAMVDVDWRQRAEFRKKWTARFQNVFAQKMTIPDPHLMSLRAFREYKTLQGGDTEKNDSVLEDVLAKANKVNTAESESDEPLLPSRKQKQGDKWTSRRLRSRVDTVPNYDETSGSESEEEAVEDNTFVQGRCHTVVFRIDNSRPREEMYGEEHFLDAERSGDEDWDGNDVVDDEYAW</sequence>
<protein>
    <submittedName>
        <fullName evidence="2">Uncharacterized protein</fullName>
    </submittedName>
</protein>
<feature type="region of interest" description="Disordered" evidence="1">
    <location>
        <begin position="617"/>
        <end position="672"/>
    </location>
</feature>
<name>A0A7C8MYW4_9PLEO</name>
<dbReference type="PANTHER" id="PTHR34755:SF4">
    <property type="entry name" value="F-BOX DOMAIN-CONTAINING PROTEIN"/>
    <property type="match status" value="1"/>
</dbReference>
<dbReference type="PANTHER" id="PTHR34755">
    <property type="entry name" value="SERINE/ARGININE REPETITIVE MATRIX PROTEIN 3-RELATED"/>
    <property type="match status" value="1"/>
</dbReference>
<evidence type="ECO:0000256" key="1">
    <source>
        <dbReference type="SAM" id="MobiDB-lite"/>
    </source>
</evidence>
<dbReference type="AlphaFoldDB" id="A0A7C8MYW4"/>
<dbReference type="Gene3D" id="3.80.10.10">
    <property type="entry name" value="Ribonuclease Inhibitor"/>
    <property type="match status" value="1"/>
</dbReference>
<keyword evidence="3" id="KW-1185">Reference proteome</keyword>